<keyword evidence="2" id="KW-1185">Reference proteome</keyword>
<dbReference type="GO" id="GO:0005770">
    <property type="term" value="C:late endosome"/>
    <property type="evidence" value="ECO:0007669"/>
    <property type="project" value="TreeGrafter"/>
</dbReference>
<dbReference type="AlphaFoldDB" id="A0A8S1PWU5"/>
<dbReference type="PANTHER" id="PTHR12616:SF8">
    <property type="entry name" value="VACUOLAR PROTEIN SORTING-ASSOCIATED PROTEIN 8 HOMOLOG"/>
    <property type="match status" value="1"/>
</dbReference>
<dbReference type="PANTHER" id="PTHR12616">
    <property type="entry name" value="VACUOLAR PROTEIN SORTING VPS41"/>
    <property type="match status" value="1"/>
</dbReference>
<evidence type="ECO:0000313" key="1">
    <source>
        <dbReference type="EMBL" id="CAD8107750.1"/>
    </source>
</evidence>
<gene>
    <name evidence="1" type="ORF">PSON_ATCC_30995.1.T0890173</name>
</gene>
<sequence>MKSIIPDKGKQKIKPNSNINIDSCFVKTQSYTFKEFFDSKKSEYGIPTFITMNSEFVYVGMEQAFVLIFRQDDNFQQAHKVLGNESQKYRGSVKMIHISKDGLLLLIVYSNNQFVIYNLKSFIVILDCRLNLIKHIVIVPLTNYSQYYELIIQLENNNIFKMPLELNNQGQFEYIFGIPIYKYGLLCDKQQFEEINTTQVIEEDYIAPMSQIIYDFSIMDPSYYQHIQCMDSKDKQDAKEYQFQKKRDYQSEYWMAIGFTNRIQVVQLHFGFKLNQEQANIQLLLNFLRPDAFIYNLVFNQPHPNTLESQQLSVQSSCNWGLGNFKETNKRYVLLITNWGCREYYAFKVMSSNSIVQVIQGGHFYNAIDFTTLQTFPLTCKFITNSIFLTFVVNNIDGVNSTKLKLMTTSQFEYGVPFTLTQIEKHYNQEIQIQNLSNGQYQPKFYTFENQNKQQIIISQGVLDSIQDGYQISNDIIMNFCQFHSNLQIIFENGLCNILNGTDLFTIRLKKWDEYLIELSKNEEWDKCFETAINIHKGYLTLLCDIPENDAQRHQCIQDICGNLGLQYIMTQLFKNQQINNTCIQKVIQFFINTQNEEQLFDQIENFMVTNGYGNIFYDSLKDLIKQLHVNIPYQKQIKVLSRFSDMNEKEICQKIIFSIQNIQQFDAKGLIEFCLEKDLIEALIYVCSQFNDFLTPYLRIITLITVLSGENNQNSSQTTHITSLTLEELRINLFSFLQFCFTGQNQQKSELFFTDKQFKSMFKDLFEYLFDIENIEKLLKIDYEKALEVLLLVFSERIQDNLRQYINEGKNINIKLTKNILEGFLPEILNLELTEIHLQILSKVYILIKIAEITYFGRLNNKKEIEKRFKYSYAFSCQVFAICSFRFNTNHILINLLNYLDILRVEESTLFDITWVLRGRVQKDLPMELIKNEFLDRVMRKLDKSLDGQYMILEELREKAQKRKWIWMEGCCLIKMKRIPEALYLYLSHTDWMLSEKVFGVLADQLRLEKQEEFIEDWIFKNLSILASENYQKLFSLLYTYKRDDLRKVLMELKQVGIVKIDQKLKSEQEMNLLVEFLEYLRPRMQIDVQKYL</sequence>
<dbReference type="GO" id="GO:0034058">
    <property type="term" value="P:endosomal vesicle fusion"/>
    <property type="evidence" value="ECO:0007669"/>
    <property type="project" value="TreeGrafter"/>
</dbReference>
<proteinExistence type="predicted"/>
<dbReference type="GO" id="GO:0030897">
    <property type="term" value="C:HOPS complex"/>
    <property type="evidence" value="ECO:0007669"/>
    <property type="project" value="TreeGrafter"/>
</dbReference>
<dbReference type="InterPro" id="IPR045111">
    <property type="entry name" value="Vps41/Vps8"/>
</dbReference>
<accession>A0A8S1PWU5</accession>
<protein>
    <submittedName>
        <fullName evidence="1">Uncharacterized protein</fullName>
    </submittedName>
</protein>
<evidence type="ECO:0000313" key="2">
    <source>
        <dbReference type="Proteomes" id="UP000692954"/>
    </source>
</evidence>
<dbReference type="GO" id="GO:0006623">
    <property type="term" value="P:protein targeting to vacuole"/>
    <property type="evidence" value="ECO:0007669"/>
    <property type="project" value="InterPro"/>
</dbReference>
<dbReference type="OrthoDB" id="289334at2759"/>
<comment type="caution">
    <text evidence="1">The sequence shown here is derived from an EMBL/GenBank/DDBJ whole genome shotgun (WGS) entry which is preliminary data.</text>
</comment>
<dbReference type="Proteomes" id="UP000692954">
    <property type="component" value="Unassembled WGS sequence"/>
</dbReference>
<reference evidence="1" key="1">
    <citation type="submission" date="2021-01" db="EMBL/GenBank/DDBJ databases">
        <authorList>
            <consortium name="Genoscope - CEA"/>
            <person name="William W."/>
        </authorList>
    </citation>
    <scope>NUCLEOTIDE SEQUENCE</scope>
</reference>
<organism evidence="1 2">
    <name type="scientific">Paramecium sonneborni</name>
    <dbReference type="NCBI Taxonomy" id="65129"/>
    <lineage>
        <taxon>Eukaryota</taxon>
        <taxon>Sar</taxon>
        <taxon>Alveolata</taxon>
        <taxon>Ciliophora</taxon>
        <taxon>Intramacronucleata</taxon>
        <taxon>Oligohymenophorea</taxon>
        <taxon>Peniculida</taxon>
        <taxon>Parameciidae</taxon>
        <taxon>Paramecium</taxon>
    </lineage>
</organism>
<dbReference type="EMBL" id="CAJJDN010000089">
    <property type="protein sequence ID" value="CAD8107750.1"/>
    <property type="molecule type" value="Genomic_DNA"/>
</dbReference>
<name>A0A8S1PWU5_9CILI</name>